<feature type="transmembrane region" description="Helical" evidence="1">
    <location>
        <begin position="12"/>
        <end position="31"/>
    </location>
</feature>
<comment type="caution">
    <text evidence="3">The sequence shown here is derived from an EMBL/GenBank/DDBJ whole genome shotgun (WGS) entry which is preliminary data.</text>
</comment>
<dbReference type="EMBL" id="SDMQ01000002">
    <property type="protein sequence ID" value="TBT87183.1"/>
    <property type="molecule type" value="Genomic_DNA"/>
</dbReference>
<dbReference type="Gene3D" id="3.30.870.10">
    <property type="entry name" value="Endonuclease Chain A"/>
    <property type="match status" value="2"/>
</dbReference>
<keyword evidence="1" id="KW-0812">Transmembrane</keyword>
<dbReference type="SUPFAM" id="SSF56024">
    <property type="entry name" value="Phospholipase D/nuclease"/>
    <property type="match status" value="2"/>
</dbReference>
<reference evidence="3 4" key="1">
    <citation type="submission" date="2019-01" db="EMBL/GenBank/DDBJ databases">
        <title>Lactibacter flavus gen. nov., sp. nov., a novel bacterium of the family Propionibacteriaceae isolated from raw milk and dairy products.</title>
        <authorList>
            <person name="Huptas C."/>
            <person name="Wenning M."/>
            <person name="Breitenwieser F."/>
            <person name="Doll E."/>
            <person name="Von Neubeck M."/>
            <person name="Busse H.-J."/>
            <person name="Scherer S."/>
        </authorList>
    </citation>
    <scope>NUCLEOTIDE SEQUENCE [LARGE SCALE GENOMIC DNA]</scope>
    <source>
        <strain evidence="3 4">KCTC 33808</strain>
    </source>
</reference>
<dbReference type="GO" id="GO:0032049">
    <property type="term" value="P:cardiolipin biosynthetic process"/>
    <property type="evidence" value="ECO:0007669"/>
    <property type="project" value="UniProtKB-ARBA"/>
</dbReference>
<protein>
    <submittedName>
        <fullName evidence="3">Phosphatidylserine/phosphatidylglycerophosphate/ cardiolipin synthase family protein</fullName>
    </submittedName>
</protein>
<evidence type="ECO:0000313" key="3">
    <source>
        <dbReference type="EMBL" id="TBT87183.1"/>
    </source>
</evidence>
<organism evidence="3 4">
    <name type="scientific">Propioniciclava sinopodophylli</name>
    <dbReference type="NCBI Taxonomy" id="1837344"/>
    <lineage>
        <taxon>Bacteria</taxon>
        <taxon>Bacillati</taxon>
        <taxon>Actinomycetota</taxon>
        <taxon>Actinomycetes</taxon>
        <taxon>Propionibacteriales</taxon>
        <taxon>Propionibacteriaceae</taxon>
        <taxon>Propioniciclava</taxon>
    </lineage>
</organism>
<evidence type="ECO:0000259" key="2">
    <source>
        <dbReference type="PROSITE" id="PS50035"/>
    </source>
</evidence>
<dbReference type="GO" id="GO:0030572">
    <property type="term" value="F:phosphatidyltransferase activity"/>
    <property type="evidence" value="ECO:0007669"/>
    <property type="project" value="UniProtKB-ARBA"/>
</dbReference>
<keyword evidence="1" id="KW-1133">Transmembrane helix</keyword>
<dbReference type="CDD" id="cd09110">
    <property type="entry name" value="PLDc_CLS_1"/>
    <property type="match status" value="1"/>
</dbReference>
<proteinExistence type="predicted"/>
<evidence type="ECO:0000313" key="4">
    <source>
        <dbReference type="Proteomes" id="UP000292373"/>
    </source>
</evidence>
<dbReference type="Proteomes" id="UP000292373">
    <property type="component" value="Unassembled WGS sequence"/>
</dbReference>
<dbReference type="OrthoDB" id="9762009at2"/>
<accession>A0A4Q9KFJ5</accession>
<dbReference type="PROSITE" id="PS50035">
    <property type="entry name" value="PLD"/>
    <property type="match status" value="2"/>
</dbReference>
<dbReference type="PANTHER" id="PTHR21248">
    <property type="entry name" value="CARDIOLIPIN SYNTHASE"/>
    <property type="match status" value="1"/>
</dbReference>
<name>A0A4Q9KFJ5_9ACTN</name>
<dbReference type="AlphaFoldDB" id="A0A4Q9KFJ5"/>
<keyword evidence="4" id="KW-1185">Reference proteome</keyword>
<keyword evidence="1" id="KW-0472">Membrane</keyword>
<dbReference type="CDD" id="cd09159">
    <property type="entry name" value="PLDc_ybhO_like_2"/>
    <property type="match status" value="1"/>
</dbReference>
<dbReference type="RefSeq" id="WP_131166969.1">
    <property type="nucleotide sequence ID" value="NZ_SDMQ01000002.1"/>
</dbReference>
<gene>
    <name evidence="3" type="ORF">ET989_02390</name>
</gene>
<dbReference type="Pfam" id="PF13091">
    <property type="entry name" value="PLDc_2"/>
    <property type="match status" value="2"/>
</dbReference>
<dbReference type="InterPro" id="IPR025202">
    <property type="entry name" value="PLD-like_dom"/>
</dbReference>
<feature type="domain" description="PLD phosphodiesterase" evidence="2">
    <location>
        <begin position="322"/>
        <end position="349"/>
    </location>
</feature>
<feature type="domain" description="PLD phosphodiesterase" evidence="2">
    <location>
        <begin position="154"/>
        <end position="181"/>
    </location>
</feature>
<sequence length="409" mass="46191">MLIGGVRTAVRWGVAGLATAQAGVIATLMIADRRRRRSRQHVAFPTMPPQTMPADETEVTVYTKGRDLYDDMIAAIDAAEHTVLLETYIWKADRTGQRFKRAVTAAAERGVAVYLVYDWFANLVVPQQFFNFDPRLNVLRHRPWTGLRRFPVRAPGLNHRKVLVVDGAIGFLGGYNIGSEYATRWRDTHMRLVGPAVADLENVFVDYWNQTRSKNHTTLAQPDQRQWDSPITLARNVPSLGVYPIRYMYLEAIDRARERIWLTHAYLIPDDDLVFALVEAVERGVDVRIIVPAESNHVVADWLSRVSYHALLSRGVRLFLYQNAMVHAKTATIDGVWSTIGTANIDRLSLVGNYEVNAEVLNADIAAMMEGIFTMDLGNCRELTLEEWEQRPLAAKVSEGIIAPLRPLL</sequence>
<dbReference type="PANTHER" id="PTHR21248:SF22">
    <property type="entry name" value="PHOSPHOLIPASE D"/>
    <property type="match status" value="1"/>
</dbReference>
<evidence type="ECO:0000256" key="1">
    <source>
        <dbReference type="SAM" id="Phobius"/>
    </source>
</evidence>
<dbReference type="SMART" id="SM00155">
    <property type="entry name" value="PLDc"/>
    <property type="match status" value="2"/>
</dbReference>
<dbReference type="InterPro" id="IPR001736">
    <property type="entry name" value="PLipase_D/transphosphatidylase"/>
</dbReference>